<dbReference type="PANTHER" id="PTHR13271">
    <property type="entry name" value="UNCHARACTERIZED PUTATIVE METHYLTRANSFERASE"/>
    <property type="match status" value="1"/>
</dbReference>
<organism evidence="7 8">
    <name type="scientific">Seminavis robusta</name>
    <dbReference type="NCBI Taxonomy" id="568900"/>
    <lineage>
        <taxon>Eukaryota</taxon>
        <taxon>Sar</taxon>
        <taxon>Stramenopiles</taxon>
        <taxon>Ochrophyta</taxon>
        <taxon>Bacillariophyta</taxon>
        <taxon>Bacillariophyceae</taxon>
        <taxon>Bacillariophycidae</taxon>
        <taxon>Naviculales</taxon>
        <taxon>Naviculaceae</taxon>
        <taxon>Seminavis</taxon>
    </lineage>
</organism>
<dbReference type="EMBL" id="CAICTM010000237">
    <property type="protein sequence ID" value="CAB9505634.1"/>
    <property type="molecule type" value="Genomic_DNA"/>
</dbReference>
<feature type="domain" description="SET" evidence="5">
    <location>
        <begin position="39"/>
        <end position="310"/>
    </location>
</feature>
<dbReference type="CDD" id="cd10527">
    <property type="entry name" value="SET_LSMT"/>
    <property type="match status" value="1"/>
</dbReference>
<dbReference type="InterPro" id="IPR046341">
    <property type="entry name" value="SET_dom_sf"/>
</dbReference>
<evidence type="ECO:0000256" key="3">
    <source>
        <dbReference type="ARBA" id="ARBA00022833"/>
    </source>
</evidence>
<gene>
    <name evidence="7" type="ORF">SEMRO_238_G095500.1</name>
</gene>
<dbReference type="PROSITE" id="PS50865">
    <property type="entry name" value="ZF_MYND_2"/>
    <property type="match status" value="1"/>
</dbReference>
<dbReference type="Gene3D" id="6.10.140.2220">
    <property type="match status" value="1"/>
</dbReference>
<dbReference type="Gene3D" id="3.90.1410.10">
    <property type="entry name" value="set domain protein methyltransferase, domain 1"/>
    <property type="match status" value="1"/>
</dbReference>
<dbReference type="GO" id="GO:0016279">
    <property type="term" value="F:protein-lysine N-methyltransferase activity"/>
    <property type="evidence" value="ECO:0007669"/>
    <property type="project" value="TreeGrafter"/>
</dbReference>
<evidence type="ECO:0000256" key="1">
    <source>
        <dbReference type="ARBA" id="ARBA00022723"/>
    </source>
</evidence>
<sequence length="600" mass="67360">MSTTTCTSNKQRTDAIATLISFYKNKYSSSSNNAFFVHDSIEYYSDEQTGVGVRARQDIPQGTTVLKVPDAERVSLSNVPTWMTSKKAKAALTKVQDDYLQVQQTFVSGIGCLGDIYPYGETCLTVCVLHLLAAANQHKFDHITQAWPTVEEFETYCYPIWFPDYHSPEFRQLIEGTATLDYIDRHAKALRHAFDTVVLPNITATCSKEFLPQAFHNTNQSTTENLWTAFRYASSLVRSRSHEGKIAGECDIIPIVDLTNGMPSYCTQKLNVEYKSGSETVGKNKKKTPVTCIVTIKDIPAGTELLLSYGNVHASHFAIRYGCFPPDIVHDREGSLDFVTLHVPPSLAPTDQMRAGACRKASLPSTKQQIEQFFNLGCHYDALEPFRQQSQSTSTEVTISEPLARLQKFFILCHLLNEEALPTFLSTGRLPTNRSWSLQLEGQLHLSVLDYTLEKVTTLNFSTNEEDLDKAANHHASRNDLVAAYHTRICQRDSLAQWRHAVCQRYQYPSEHVLSEVQFQTAVAQLVSSMGNTQNESSQIPRSEAPQCILRSRGCPVCGRTLNLKACSRCKQVKYCCKDHQLVGWKKLGHKRECNPSLAS</sequence>
<dbReference type="SUPFAM" id="SSF144232">
    <property type="entry name" value="HIT/MYND zinc finger-like"/>
    <property type="match status" value="1"/>
</dbReference>
<evidence type="ECO:0008006" key="9">
    <source>
        <dbReference type="Google" id="ProtNLM"/>
    </source>
</evidence>
<proteinExistence type="predicted"/>
<dbReference type="AlphaFoldDB" id="A0A9N8DRK0"/>
<feature type="domain" description="MYND-type" evidence="6">
    <location>
        <begin position="555"/>
        <end position="594"/>
    </location>
</feature>
<reference evidence="7" key="1">
    <citation type="submission" date="2020-06" db="EMBL/GenBank/DDBJ databases">
        <authorList>
            <consortium name="Plant Systems Biology data submission"/>
        </authorList>
    </citation>
    <scope>NUCLEOTIDE SEQUENCE</scope>
    <source>
        <strain evidence="7">D6</strain>
    </source>
</reference>
<dbReference type="OrthoDB" id="432970at2759"/>
<evidence type="ECO:0000256" key="2">
    <source>
        <dbReference type="ARBA" id="ARBA00022771"/>
    </source>
</evidence>
<dbReference type="InterPro" id="IPR050600">
    <property type="entry name" value="SETD3_SETD6_MTase"/>
</dbReference>
<comment type="caution">
    <text evidence="7">The sequence shown here is derived from an EMBL/GenBank/DDBJ whole genome shotgun (WGS) entry which is preliminary data.</text>
</comment>
<evidence type="ECO:0000313" key="7">
    <source>
        <dbReference type="EMBL" id="CAB9505634.1"/>
    </source>
</evidence>
<keyword evidence="8" id="KW-1185">Reference proteome</keyword>
<evidence type="ECO:0000313" key="8">
    <source>
        <dbReference type="Proteomes" id="UP001153069"/>
    </source>
</evidence>
<evidence type="ECO:0000259" key="6">
    <source>
        <dbReference type="PROSITE" id="PS50865"/>
    </source>
</evidence>
<name>A0A9N8DRK0_9STRA</name>
<dbReference type="Proteomes" id="UP001153069">
    <property type="component" value="Unassembled WGS sequence"/>
</dbReference>
<dbReference type="Pfam" id="PF01753">
    <property type="entry name" value="zf-MYND"/>
    <property type="match status" value="1"/>
</dbReference>
<protein>
    <recommendedName>
        <fullName evidence="9">MYND-type domain-containing protein</fullName>
    </recommendedName>
</protein>
<accession>A0A9N8DRK0</accession>
<dbReference type="PROSITE" id="PS01360">
    <property type="entry name" value="ZF_MYND_1"/>
    <property type="match status" value="1"/>
</dbReference>
<dbReference type="PROSITE" id="PS50280">
    <property type="entry name" value="SET"/>
    <property type="match status" value="1"/>
</dbReference>
<keyword evidence="1" id="KW-0479">Metal-binding</keyword>
<dbReference type="Pfam" id="PF00856">
    <property type="entry name" value="SET"/>
    <property type="match status" value="1"/>
</dbReference>
<dbReference type="InterPro" id="IPR001214">
    <property type="entry name" value="SET_dom"/>
</dbReference>
<evidence type="ECO:0000256" key="4">
    <source>
        <dbReference type="PROSITE-ProRule" id="PRU00134"/>
    </source>
</evidence>
<evidence type="ECO:0000259" key="5">
    <source>
        <dbReference type="PROSITE" id="PS50280"/>
    </source>
</evidence>
<dbReference type="SUPFAM" id="SSF82199">
    <property type="entry name" value="SET domain"/>
    <property type="match status" value="1"/>
</dbReference>
<keyword evidence="3" id="KW-0862">Zinc</keyword>
<dbReference type="GO" id="GO:0008270">
    <property type="term" value="F:zinc ion binding"/>
    <property type="evidence" value="ECO:0007669"/>
    <property type="project" value="UniProtKB-KW"/>
</dbReference>
<keyword evidence="2 4" id="KW-0863">Zinc-finger</keyword>
<dbReference type="InterPro" id="IPR002893">
    <property type="entry name" value="Znf_MYND"/>
</dbReference>